<dbReference type="Gene3D" id="3.40.50.2300">
    <property type="match status" value="1"/>
</dbReference>
<accession>E1R2U6</accession>
<feature type="modified residue" description="4-aspartylphosphate" evidence="6">
    <location>
        <position position="52"/>
    </location>
</feature>
<dbReference type="Pfam" id="PF00072">
    <property type="entry name" value="Response_reg"/>
    <property type="match status" value="1"/>
</dbReference>
<evidence type="ECO:0000256" key="2">
    <source>
        <dbReference type="ARBA" id="ARBA00023012"/>
    </source>
</evidence>
<feature type="DNA-binding region" description="OmpR/PhoB-type" evidence="7">
    <location>
        <begin position="133"/>
        <end position="231"/>
    </location>
</feature>
<dbReference type="GO" id="GO:0005829">
    <property type="term" value="C:cytosol"/>
    <property type="evidence" value="ECO:0007669"/>
    <property type="project" value="TreeGrafter"/>
</dbReference>
<feature type="domain" description="Response regulatory" evidence="8">
    <location>
        <begin position="3"/>
        <end position="117"/>
    </location>
</feature>
<dbReference type="SUPFAM" id="SSF52172">
    <property type="entry name" value="CheY-like"/>
    <property type="match status" value="1"/>
</dbReference>
<dbReference type="SMART" id="SM00862">
    <property type="entry name" value="Trans_reg_C"/>
    <property type="match status" value="1"/>
</dbReference>
<name>E1R2U6_SEDSS</name>
<keyword evidence="2" id="KW-0902">Two-component regulatory system</keyword>
<evidence type="ECO:0000313" key="11">
    <source>
        <dbReference type="Proteomes" id="UP000002318"/>
    </source>
</evidence>
<dbReference type="Pfam" id="PF00486">
    <property type="entry name" value="Trans_reg_C"/>
    <property type="match status" value="1"/>
</dbReference>
<evidence type="ECO:0000256" key="3">
    <source>
        <dbReference type="ARBA" id="ARBA00023015"/>
    </source>
</evidence>
<dbReference type="InterPro" id="IPR001867">
    <property type="entry name" value="OmpR/PhoB-type_DNA-bd"/>
</dbReference>
<dbReference type="FunFam" id="3.40.50.2300:FF:000001">
    <property type="entry name" value="DNA-binding response regulator PhoB"/>
    <property type="match status" value="1"/>
</dbReference>
<keyword evidence="11" id="KW-1185">Reference proteome</keyword>
<dbReference type="PANTHER" id="PTHR48111">
    <property type="entry name" value="REGULATOR OF RPOS"/>
    <property type="match status" value="1"/>
</dbReference>
<dbReference type="HOGENOM" id="CLU_000445_30_1_12"/>
<keyword evidence="4 7" id="KW-0238">DNA-binding</keyword>
<evidence type="ECO:0000256" key="6">
    <source>
        <dbReference type="PROSITE-ProRule" id="PRU00169"/>
    </source>
</evidence>
<dbReference type="Gene3D" id="6.10.250.690">
    <property type="match status" value="1"/>
</dbReference>
<dbReference type="eggNOG" id="COG0745">
    <property type="taxonomic scope" value="Bacteria"/>
</dbReference>
<proteinExistence type="predicted"/>
<keyword evidence="3" id="KW-0805">Transcription regulation</keyword>
<organism evidence="10 11">
    <name type="scientific">Sediminispirochaeta smaragdinae (strain DSM 11293 / JCM 15392 / SEBR 4228)</name>
    <name type="common">Spirochaeta smaragdinae</name>
    <dbReference type="NCBI Taxonomy" id="573413"/>
    <lineage>
        <taxon>Bacteria</taxon>
        <taxon>Pseudomonadati</taxon>
        <taxon>Spirochaetota</taxon>
        <taxon>Spirochaetia</taxon>
        <taxon>Spirochaetales</taxon>
        <taxon>Spirochaetaceae</taxon>
        <taxon>Sediminispirochaeta</taxon>
    </lineage>
</organism>
<keyword evidence="5" id="KW-0804">Transcription</keyword>
<dbReference type="InterPro" id="IPR011006">
    <property type="entry name" value="CheY-like_superfamily"/>
</dbReference>
<dbReference type="CDD" id="cd00383">
    <property type="entry name" value="trans_reg_C"/>
    <property type="match status" value="1"/>
</dbReference>
<evidence type="ECO:0000313" key="10">
    <source>
        <dbReference type="EMBL" id="ADK80378.1"/>
    </source>
</evidence>
<evidence type="ECO:0000259" key="9">
    <source>
        <dbReference type="PROSITE" id="PS51755"/>
    </source>
</evidence>
<dbReference type="Gene3D" id="1.10.10.10">
    <property type="entry name" value="Winged helix-like DNA-binding domain superfamily/Winged helix DNA-binding domain"/>
    <property type="match status" value="1"/>
</dbReference>
<keyword evidence="1 6" id="KW-0597">Phosphoprotein</keyword>
<protein>
    <submittedName>
        <fullName evidence="10">Two component transcriptional regulator, winged helix family</fullName>
    </submittedName>
</protein>
<dbReference type="GO" id="GO:0032993">
    <property type="term" value="C:protein-DNA complex"/>
    <property type="evidence" value="ECO:0007669"/>
    <property type="project" value="TreeGrafter"/>
</dbReference>
<dbReference type="InterPro" id="IPR039420">
    <property type="entry name" value="WalR-like"/>
</dbReference>
<dbReference type="AlphaFoldDB" id="E1R2U6"/>
<dbReference type="GO" id="GO:0000976">
    <property type="term" value="F:transcription cis-regulatory region binding"/>
    <property type="evidence" value="ECO:0007669"/>
    <property type="project" value="TreeGrafter"/>
</dbReference>
<evidence type="ECO:0000256" key="7">
    <source>
        <dbReference type="PROSITE-ProRule" id="PRU01091"/>
    </source>
</evidence>
<dbReference type="KEGG" id="ssm:Spirs_1251"/>
<dbReference type="GO" id="GO:0000156">
    <property type="term" value="F:phosphorelay response regulator activity"/>
    <property type="evidence" value="ECO:0007669"/>
    <property type="project" value="TreeGrafter"/>
</dbReference>
<dbReference type="Proteomes" id="UP000002318">
    <property type="component" value="Chromosome"/>
</dbReference>
<dbReference type="PROSITE" id="PS50110">
    <property type="entry name" value="RESPONSE_REGULATORY"/>
    <property type="match status" value="1"/>
</dbReference>
<evidence type="ECO:0000259" key="8">
    <source>
        <dbReference type="PROSITE" id="PS50110"/>
    </source>
</evidence>
<dbReference type="InterPro" id="IPR036388">
    <property type="entry name" value="WH-like_DNA-bd_sf"/>
</dbReference>
<dbReference type="STRING" id="573413.Spirs_1251"/>
<sequence length="231" mass="25935">MSNILIIEDEPGLQMTLEDRLRVEGYEVTLAGDGLRGEAAALTGQHDLIILDIMLPGRDGFSVCSRLRKAGINTPVLMLTARGSDIDIVAGLRQGADDYMAKPFDMNVLLARVEALLRRATMASSALAEEGEQPRYQFGTFLLDLDKRELYLDDDPVLLSAQEYRLLEYLVRRPNKVLSRDQIMDEVWSYSSEATSRTVDVHVAKLRQKLGETAIPRHILTIRGRGYKFIP</sequence>
<dbReference type="RefSeq" id="WP_013253842.1">
    <property type="nucleotide sequence ID" value="NC_014364.1"/>
</dbReference>
<feature type="domain" description="OmpR/PhoB-type" evidence="9">
    <location>
        <begin position="133"/>
        <end position="231"/>
    </location>
</feature>
<dbReference type="PROSITE" id="PS51755">
    <property type="entry name" value="OMPR_PHOB"/>
    <property type="match status" value="1"/>
</dbReference>
<dbReference type="GO" id="GO:0006355">
    <property type="term" value="P:regulation of DNA-templated transcription"/>
    <property type="evidence" value="ECO:0007669"/>
    <property type="project" value="InterPro"/>
</dbReference>
<gene>
    <name evidence="10" type="ordered locus">Spirs_1251</name>
</gene>
<evidence type="ECO:0000256" key="5">
    <source>
        <dbReference type="ARBA" id="ARBA00023163"/>
    </source>
</evidence>
<evidence type="ECO:0000256" key="4">
    <source>
        <dbReference type="ARBA" id="ARBA00023125"/>
    </source>
</evidence>
<dbReference type="PANTHER" id="PTHR48111:SF1">
    <property type="entry name" value="TWO-COMPONENT RESPONSE REGULATOR ORR33"/>
    <property type="match status" value="1"/>
</dbReference>
<dbReference type="SMART" id="SM00448">
    <property type="entry name" value="REC"/>
    <property type="match status" value="1"/>
</dbReference>
<reference evidence="10 11" key="1">
    <citation type="journal article" date="2010" name="Stand. Genomic Sci.">
        <title>Complete genome sequence of Spirochaeta smaragdinae type strain (SEBR 4228).</title>
        <authorList>
            <person name="Mavromatis K."/>
            <person name="Yasawong M."/>
            <person name="Chertkov O."/>
            <person name="Lapidus A."/>
            <person name="Lucas S."/>
            <person name="Nolan M."/>
            <person name="Del Rio T.G."/>
            <person name="Tice H."/>
            <person name="Cheng J.F."/>
            <person name="Pitluck S."/>
            <person name="Liolios K."/>
            <person name="Ivanova N."/>
            <person name="Tapia R."/>
            <person name="Han C."/>
            <person name="Bruce D."/>
            <person name="Goodwin L."/>
            <person name="Pati A."/>
            <person name="Chen A."/>
            <person name="Palaniappan K."/>
            <person name="Land M."/>
            <person name="Hauser L."/>
            <person name="Chang Y.J."/>
            <person name="Jeffries C.D."/>
            <person name="Detter J.C."/>
            <person name="Rohde M."/>
            <person name="Brambilla E."/>
            <person name="Spring S."/>
            <person name="Goker M."/>
            <person name="Sikorski J."/>
            <person name="Woyke T."/>
            <person name="Bristow J."/>
            <person name="Eisen J.A."/>
            <person name="Markowitz V."/>
            <person name="Hugenholtz P."/>
            <person name="Klenk H.P."/>
            <person name="Kyrpides N.C."/>
        </authorList>
    </citation>
    <scope>NUCLEOTIDE SEQUENCE [LARGE SCALE GENOMIC DNA]</scope>
    <source>
        <strain evidence="11">DSM 11293 / JCM 15392 / SEBR 4228</strain>
    </source>
</reference>
<dbReference type="InterPro" id="IPR001789">
    <property type="entry name" value="Sig_transdc_resp-reg_receiver"/>
</dbReference>
<dbReference type="OrthoDB" id="341603at2"/>
<dbReference type="EMBL" id="CP002116">
    <property type="protein sequence ID" value="ADK80378.1"/>
    <property type="molecule type" value="Genomic_DNA"/>
</dbReference>
<evidence type="ECO:0000256" key="1">
    <source>
        <dbReference type="ARBA" id="ARBA00022553"/>
    </source>
</evidence>